<dbReference type="Proteomes" id="UP000549009">
    <property type="component" value="Unassembled WGS sequence"/>
</dbReference>
<evidence type="ECO:0000313" key="1">
    <source>
        <dbReference type="EMBL" id="MBB5109643.1"/>
    </source>
</evidence>
<protein>
    <submittedName>
        <fullName evidence="1">Uncharacterized protein</fullName>
    </submittedName>
</protein>
<name>A0A7W8B6T9_STRST</name>
<evidence type="ECO:0000313" key="2">
    <source>
        <dbReference type="Proteomes" id="UP000549009"/>
    </source>
</evidence>
<gene>
    <name evidence="1" type="ORF">FHS40_008773</name>
</gene>
<proteinExistence type="predicted"/>
<sequence length="167" mass="18306">MVADLVMEDLDEVLSLRAIMCVTGPDALHYTRAVTRAVCVLPETGPAVLWVDAKAPGDRTAMVEALYRGLCLDGIHGPRPRRLADAEEMIVAELSRTPRLVVVLGAHALRTEALEMLYAMWKHLVPGQFAWVLTGQSGKLEQVLQRPALASLTSYVFLRHRAGPEPA</sequence>
<organism evidence="1 2">
    <name type="scientific">Streptomyces spectabilis</name>
    <dbReference type="NCBI Taxonomy" id="68270"/>
    <lineage>
        <taxon>Bacteria</taxon>
        <taxon>Bacillati</taxon>
        <taxon>Actinomycetota</taxon>
        <taxon>Actinomycetes</taxon>
        <taxon>Kitasatosporales</taxon>
        <taxon>Streptomycetaceae</taxon>
        <taxon>Streptomyces</taxon>
    </lineage>
</organism>
<comment type="caution">
    <text evidence="1">The sequence shown here is derived from an EMBL/GenBank/DDBJ whole genome shotgun (WGS) entry which is preliminary data.</text>
</comment>
<dbReference type="RefSeq" id="WP_184926599.1">
    <property type="nucleotide sequence ID" value="NZ_BMSQ01000040.1"/>
</dbReference>
<accession>A0A7W8B6T9</accession>
<dbReference type="EMBL" id="JACHJD010000033">
    <property type="protein sequence ID" value="MBB5109643.1"/>
    <property type="molecule type" value="Genomic_DNA"/>
</dbReference>
<dbReference type="AlphaFoldDB" id="A0A7W8B6T9"/>
<reference evidence="1 2" key="1">
    <citation type="submission" date="2020-08" db="EMBL/GenBank/DDBJ databases">
        <title>Genomic Encyclopedia of Type Strains, Phase III (KMG-III): the genomes of soil and plant-associated and newly described type strains.</title>
        <authorList>
            <person name="Whitman W."/>
        </authorList>
    </citation>
    <scope>NUCLEOTIDE SEQUENCE [LARGE SCALE GENOMIC DNA]</scope>
    <source>
        <strain evidence="1 2">CECT 3146</strain>
    </source>
</reference>
<keyword evidence="2" id="KW-1185">Reference proteome</keyword>